<comment type="caution">
    <text evidence="8">The sequence shown here is derived from an EMBL/GenBank/DDBJ whole genome shotgun (WGS) entry which is preliminary data.</text>
</comment>
<evidence type="ECO:0000313" key="11">
    <source>
        <dbReference type="EMBL" id="HAE7520129.1"/>
    </source>
</evidence>
<feature type="transmembrane region" description="Helical" evidence="6">
    <location>
        <begin position="269"/>
        <end position="287"/>
    </location>
</feature>
<evidence type="ECO:0000256" key="3">
    <source>
        <dbReference type="ARBA" id="ARBA00022692"/>
    </source>
</evidence>
<reference evidence="9" key="2">
    <citation type="submission" date="2018-07" db="EMBL/GenBank/DDBJ databases">
        <authorList>
            <consortium name="NCBI Pathogen Detection Project"/>
        </authorList>
    </citation>
    <scope>NUCLEOTIDE SEQUENCE</scope>
    <source>
        <strain evidence="11">09-0793</strain>
        <strain evidence="10">12-2229</strain>
        <strain evidence="12">13-4047</strain>
        <strain evidence="9">13-7331</strain>
    </source>
</reference>
<dbReference type="EMBL" id="AAIOLQ010000005">
    <property type="protein sequence ID" value="ECG4536776.1"/>
    <property type="molecule type" value="Genomic_DNA"/>
</dbReference>
<dbReference type="PANTHER" id="PTHR32322:SF14">
    <property type="entry name" value="PROTEIN PAGO"/>
    <property type="match status" value="1"/>
</dbReference>
<evidence type="ECO:0000256" key="4">
    <source>
        <dbReference type="ARBA" id="ARBA00022989"/>
    </source>
</evidence>
<evidence type="ECO:0000256" key="2">
    <source>
        <dbReference type="ARBA" id="ARBA00022475"/>
    </source>
</evidence>
<protein>
    <submittedName>
        <fullName evidence="8">DMT family transporter</fullName>
    </submittedName>
</protein>
<feature type="transmembrane region" description="Helical" evidence="6">
    <location>
        <begin position="175"/>
        <end position="201"/>
    </location>
</feature>
<feature type="transmembrane region" description="Helical" evidence="6">
    <location>
        <begin position="213"/>
        <end position="235"/>
    </location>
</feature>
<feature type="transmembrane region" description="Helical" evidence="6">
    <location>
        <begin position="242"/>
        <end position="263"/>
    </location>
</feature>
<evidence type="ECO:0000313" key="9">
    <source>
        <dbReference type="EMBL" id="HAC6946897.1"/>
    </source>
</evidence>
<dbReference type="PANTHER" id="PTHR32322">
    <property type="entry name" value="INNER MEMBRANE TRANSPORTER"/>
    <property type="match status" value="1"/>
</dbReference>
<keyword evidence="3 6" id="KW-0812">Transmembrane</keyword>
<feature type="transmembrane region" description="Helical" evidence="6">
    <location>
        <begin position="37"/>
        <end position="55"/>
    </location>
</feature>
<sequence>MRRVTILVLFLLVALTWGTTWLAMRIAAETIPPMFATGMRFMFAAPCLIVIAWLRKTPLLFPPGQRLFQLIICIFYFSIPFSLMIYGEKYIDSGLASIIFANMPVAVLIASVLFLNEKTNSMQITGLTIAIISLIGILLEEMKISAGNHWQGVIALVSALIIHAIIYTQCKKRSCIVSVITFNALPCFFAGLILSAAGWFFESPQTSMFSAQSILSTLYLGTIGGVFGILCYFSLQQRARAFQASLVFLVFPLIAVSLEKYIYGYTISTHSILLIIPLAIGVFLSIFSKKIPATQKLAGGA</sequence>
<dbReference type="AlphaFoldDB" id="A0A5Y2YCG9"/>
<reference evidence="9" key="1">
    <citation type="journal article" date="2018" name="Genome Biol.">
        <title>SKESA: strategic k-mer extension for scrupulous assemblies.</title>
        <authorList>
            <person name="Souvorov A."/>
            <person name="Agarwala R."/>
            <person name="Lipman D.J."/>
        </authorList>
    </citation>
    <scope>NUCLEOTIDE SEQUENCE</scope>
    <source>
        <strain evidence="11">09-0793</strain>
        <strain evidence="10">12-2229</strain>
        <strain evidence="12">13-4047</strain>
        <strain evidence="9">13-7331</strain>
    </source>
</reference>
<keyword evidence="4 6" id="KW-1133">Transmembrane helix</keyword>
<evidence type="ECO:0000313" key="8">
    <source>
        <dbReference type="EMBL" id="ECG4536776.1"/>
    </source>
</evidence>
<keyword evidence="2" id="KW-1003">Cell membrane</keyword>
<evidence type="ECO:0000256" key="6">
    <source>
        <dbReference type="SAM" id="Phobius"/>
    </source>
</evidence>
<comment type="subcellular location">
    <subcellularLocation>
        <location evidence="1">Cell membrane</location>
        <topology evidence="1">Multi-pass membrane protein</topology>
    </subcellularLocation>
</comment>
<keyword evidence="5 6" id="KW-0472">Membrane</keyword>
<evidence type="ECO:0000313" key="10">
    <source>
        <dbReference type="EMBL" id="HAE6051965.1"/>
    </source>
</evidence>
<dbReference type="EMBL" id="DAASXX010000065">
    <property type="protein sequence ID" value="HAE7520129.1"/>
    <property type="molecule type" value="Genomic_DNA"/>
</dbReference>
<proteinExistence type="predicted"/>
<dbReference type="InterPro" id="IPR000620">
    <property type="entry name" value="EamA_dom"/>
</dbReference>
<dbReference type="EMBL" id="DAASZT010000004">
    <property type="protein sequence ID" value="HAE7704294.1"/>
    <property type="molecule type" value="Genomic_DNA"/>
</dbReference>
<dbReference type="EMBL" id="DAASLT010000009">
    <property type="protein sequence ID" value="HAE6051965.1"/>
    <property type="molecule type" value="Genomic_DNA"/>
</dbReference>
<evidence type="ECO:0000259" key="7">
    <source>
        <dbReference type="Pfam" id="PF00892"/>
    </source>
</evidence>
<gene>
    <name evidence="8" type="ORF">E0S65_08735</name>
    <name evidence="9" type="ORF">G0D41_06840</name>
    <name evidence="10" type="ORF">G4I76_003797</name>
    <name evidence="11" type="ORF">G4P10_004667</name>
    <name evidence="12" type="ORF">G4P47_003285</name>
</gene>
<evidence type="ECO:0000313" key="12">
    <source>
        <dbReference type="EMBL" id="HAE7704294.1"/>
    </source>
</evidence>
<feature type="transmembrane region" description="Helical" evidence="6">
    <location>
        <begin position="67"/>
        <end position="87"/>
    </location>
</feature>
<reference evidence="8" key="3">
    <citation type="submission" date="2019-03" db="EMBL/GenBank/DDBJ databases">
        <authorList>
            <person name="Ashton P.M."/>
            <person name="Dallman T."/>
            <person name="Nair S."/>
            <person name="De Pinna E."/>
            <person name="Peters T."/>
            <person name="Grant K."/>
        </authorList>
    </citation>
    <scope>NUCLEOTIDE SEQUENCE [LARGE SCALE GENOMIC DNA]</scope>
    <source>
        <strain evidence="8">314986</strain>
    </source>
</reference>
<feature type="transmembrane region" description="Helical" evidence="6">
    <location>
        <begin position="122"/>
        <end position="139"/>
    </location>
</feature>
<dbReference type="GO" id="GO:0005886">
    <property type="term" value="C:plasma membrane"/>
    <property type="evidence" value="ECO:0007669"/>
    <property type="project" value="UniProtKB-SubCell"/>
</dbReference>
<evidence type="ECO:0000256" key="1">
    <source>
        <dbReference type="ARBA" id="ARBA00004651"/>
    </source>
</evidence>
<feature type="domain" description="EamA" evidence="7">
    <location>
        <begin position="7"/>
        <end position="138"/>
    </location>
</feature>
<accession>A0A5Y2YCG9</accession>
<dbReference type="Proteomes" id="UP000839596">
    <property type="component" value="Unassembled WGS sequence"/>
</dbReference>
<evidence type="ECO:0000256" key="5">
    <source>
        <dbReference type="ARBA" id="ARBA00023136"/>
    </source>
</evidence>
<dbReference type="EMBL" id="DAAMJS010000002">
    <property type="protein sequence ID" value="HAC6946897.1"/>
    <property type="molecule type" value="Genomic_DNA"/>
</dbReference>
<name>A0A5Y2YCG9_SALET</name>
<dbReference type="Pfam" id="PF00892">
    <property type="entry name" value="EamA"/>
    <property type="match status" value="2"/>
</dbReference>
<dbReference type="InterPro" id="IPR037185">
    <property type="entry name" value="EmrE-like"/>
</dbReference>
<feature type="domain" description="EamA" evidence="7">
    <location>
        <begin position="151"/>
        <end position="286"/>
    </location>
</feature>
<feature type="transmembrane region" description="Helical" evidence="6">
    <location>
        <begin position="93"/>
        <end position="115"/>
    </location>
</feature>
<dbReference type="SUPFAM" id="SSF103481">
    <property type="entry name" value="Multidrug resistance efflux transporter EmrE"/>
    <property type="match status" value="2"/>
</dbReference>
<feature type="transmembrane region" description="Helical" evidence="6">
    <location>
        <begin position="151"/>
        <end position="168"/>
    </location>
</feature>
<dbReference type="InterPro" id="IPR050638">
    <property type="entry name" value="AA-Vitamin_Transporters"/>
</dbReference>
<organism evidence="8">
    <name type="scientific">Salmonella enterica subsp. enterica serovar Javiana</name>
    <dbReference type="NCBI Taxonomy" id="363569"/>
    <lineage>
        <taxon>Bacteria</taxon>
        <taxon>Pseudomonadati</taxon>
        <taxon>Pseudomonadota</taxon>
        <taxon>Gammaproteobacteria</taxon>
        <taxon>Enterobacterales</taxon>
        <taxon>Enterobacteriaceae</taxon>
        <taxon>Salmonella</taxon>
    </lineage>
</organism>